<keyword evidence="6" id="KW-1185">Reference proteome</keyword>
<evidence type="ECO:0000256" key="3">
    <source>
        <dbReference type="SAM" id="Phobius"/>
    </source>
</evidence>
<evidence type="ECO:0000256" key="1">
    <source>
        <dbReference type="ARBA" id="ARBA00006464"/>
    </source>
</evidence>
<dbReference type="Pfam" id="PF02397">
    <property type="entry name" value="Bac_transf"/>
    <property type="match status" value="1"/>
</dbReference>
<dbReference type="GO" id="GO:0016780">
    <property type="term" value="F:phosphotransferase activity, for other substituted phosphate groups"/>
    <property type="evidence" value="ECO:0007669"/>
    <property type="project" value="TreeGrafter"/>
</dbReference>
<keyword evidence="3" id="KW-1133">Transmembrane helix</keyword>
<evidence type="ECO:0000313" key="6">
    <source>
        <dbReference type="Proteomes" id="UP000474757"/>
    </source>
</evidence>
<sequence>MTPAKRALDVTGALILSLTLWPVVLLFMLILLIVEGRPVFFISERMRTPTQSFKLIKLRSMQVDMSAEGVTGGDKAVRISRLQRFVRRVRIDELPQLWNVLRGDISLVGPRPPLRKYVESFPEIYGEVLKSRPGITGLATIVYYPTEEKLLAACDTPIASDTTYRSRCIPRKARLDLIYQKNRTIGLDLWLIARTAMTPFRRKG</sequence>
<gene>
    <name evidence="5" type="ORF">GZA08_01790</name>
</gene>
<comment type="caution">
    <text evidence="5">The sequence shown here is derived from an EMBL/GenBank/DDBJ whole genome shotgun (WGS) entry which is preliminary data.</text>
</comment>
<dbReference type="PANTHER" id="PTHR30576">
    <property type="entry name" value="COLANIC BIOSYNTHESIS UDP-GLUCOSE LIPID CARRIER TRANSFERASE"/>
    <property type="match status" value="1"/>
</dbReference>
<feature type="domain" description="Bacterial sugar transferase" evidence="4">
    <location>
        <begin position="5"/>
        <end position="198"/>
    </location>
</feature>
<feature type="transmembrane region" description="Helical" evidence="3">
    <location>
        <begin position="12"/>
        <end position="34"/>
    </location>
</feature>
<comment type="similarity">
    <text evidence="1">Belongs to the bacterial sugar transferase family.</text>
</comment>
<protein>
    <submittedName>
        <fullName evidence="5">Sugar transferase</fullName>
    </submittedName>
</protein>
<dbReference type="Proteomes" id="UP000474757">
    <property type="component" value="Unassembled WGS sequence"/>
</dbReference>
<evidence type="ECO:0000313" key="5">
    <source>
        <dbReference type="EMBL" id="NDU99704.1"/>
    </source>
</evidence>
<keyword evidence="5" id="KW-0808">Transferase</keyword>
<proteinExistence type="inferred from homology"/>
<name>A0A6B2JP38_9RHOB</name>
<dbReference type="InterPro" id="IPR003362">
    <property type="entry name" value="Bact_transf"/>
</dbReference>
<dbReference type="PANTHER" id="PTHR30576:SF0">
    <property type="entry name" value="UNDECAPRENYL-PHOSPHATE N-ACETYLGALACTOSAMINYL 1-PHOSPHATE TRANSFERASE-RELATED"/>
    <property type="match status" value="1"/>
</dbReference>
<dbReference type="EMBL" id="JAAGAB010000001">
    <property type="protein sequence ID" value="NDU99704.1"/>
    <property type="molecule type" value="Genomic_DNA"/>
</dbReference>
<keyword evidence="2" id="KW-0270">Exopolysaccharide synthesis</keyword>
<dbReference type="AlphaFoldDB" id="A0A6B2JP38"/>
<evidence type="ECO:0000256" key="2">
    <source>
        <dbReference type="ARBA" id="ARBA00023169"/>
    </source>
</evidence>
<reference evidence="5 6" key="1">
    <citation type="submission" date="2020-02" db="EMBL/GenBank/DDBJ databases">
        <title>Pseudoroseicyclus tamarix, sp. nov., isolated from offshore sediment of a Tamarix chinensis forest.</title>
        <authorList>
            <person name="Gai Y."/>
        </authorList>
    </citation>
    <scope>NUCLEOTIDE SEQUENCE [LARGE SCALE GENOMIC DNA]</scope>
    <source>
        <strain evidence="5 6">CLL3-39</strain>
    </source>
</reference>
<organism evidence="5 6">
    <name type="scientific">Pseudoroseicyclus tamaricis</name>
    <dbReference type="NCBI Taxonomy" id="2705421"/>
    <lineage>
        <taxon>Bacteria</taxon>
        <taxon>Pseudomonadati</taxon>
        <taxon>Pseudomonadota</taxon>
        <taxon>Alphaproteobacteria</taxon>
        <taxon>Rhodobacterales</taxon>
        <taxon>Paracoccaceae</taxon>
        <taxon>Pseudoroseicyclus</taxon>
    </lineage>
</organism>
<accession>A0A6B2JP38</accession>
<dbReference type="GO" id="GO:0000271">
    <property type="term" value="P:polysaccharide biosynthetic process"/>
    <property type="evidence" value="ECO:0007669"/>
    <property type="project" value="UniProtKB-KW"/>
</dbReference>
<keyword evidence="3" id="KW-0472">Membrane</keyword>
<keyword evidence="3" id="KW-0812">Transmembrane</keyword>
<evidence type="ECO:0000259" key="4">
    <source>
        <dbReference type="Pfam" id="PF02397"/>
    </source>
</evidence>